<reference evidence="2 3" key="1">
    <citation type="submission" date="2018-08" db="EMBL/GenBank/DDBJ databases">
        <title>Draft genome sequence of Psychrilyobacter sp. strain SD5 isolated from Black Sea water.</title>
        <authorList>
            <person name="Yadav S."/>
            <person name="Villanueva L."/>
            <person name="Damste J.S.S."/>
        </authorList>
    </citation>
    <scope>NUCLEOTIDE SEQUENCE [LARGE SCALE GENOMIC DNA]</scope>
    <source>
        <strain evidence="2 3">SD5</strain>
    </source>
</reference>
<dbReference type="RefSeq" id="WP_114643298.1">
    <property type="nucleotide sequence ID" value="NZ_JAACIO010000027.1"/>
</dbReference>
<dbReference type="PANTHER" id="PTHR35146">
    <property type="entry name" value="UPF0178 PROTEIN YAII"/>
    <property type="match status" value="1"/>
</dbReference>
<proteinExistence type="inferred from homology"/>
<dbReference type="Pfam" id="PF02639">
    <property type="entry name" value="DUF188"/>
    <property type="match status" value="1"/>
</dbReference>
<protein>
    <submittedName>
        <fullName evidence="2">YaiI/YqxD family protein</fullName>
    </submittedName>
</protein>
<comment type="caution">
    <text evidence="2">The sequence shown here is derived from an EMBL/GenBank/DDBJ whole genome shotgun (WGS) entry which is preliminary data.</text>
</comment>
<name>A0ABX9KEQ7_9FUSO</name>
<accession>A0ABX9KEQ7</accession>
<gene>
    <name evidence="2" type="ORF">DYH56_12945</name>
</gene>
<dbReference type="NCBIfam" id="NF001095">
    <property type="entry name" value="PRK00124.1"/>
    <property type="match status" value="1"/>
</dbReference>
<evidence type="ECO:0000256" key="1">
    <source>
        <dbReference type="ARBA" id="ARBA00008522"/>
    </source>
</evidence>
<dbReference type="Proteomes" id="UP000263486">
    <property type="component" value="Unassembled WGS sequence"/>
</dbReference>
<sequence>MRIIIDADACPKGVKSICVELSKRYNLELIMVVDSAHELKGSFKVIQVEKGDDSVDLEIMKISTKEDIVVTQDYGLATIILEKTHSVIHPNGFIYNKFNIDSLMFSRHMSAKIRASGGRTRGPKKRKANNDAEFRETLLNLLEK</sequence>
<evidence type="ECO:0000313" key="2">
    <source>
        <dbReference type="EMBL" id="REI39918.1"/>
    </source>
</evidence>
<dbReference type="InterPro" id="IPR003791">
    <property type="entry name" value="UPF0178"/>
</dbReference>
<keyword evidence="3" id="KW-1185">Reference proteome</keyword>
<organism evidence="2 3">
    <name type="scientific">Psychrilyobacter piezotolerans</name>
    <dbReference type="NCBI Taxonomy" id="2293438"/>
    <lineage>
        <taxon>Bacteria</taxon>
        <taxon>Fusobacteriati</taxon>
        <taxon>Fusobacteriota</taxon>
        <taxon>Fusobacteriia</taxon>
        <taxon>Fusobacteriales</taxon>
        <taxon>Fusobacteriaceae</taxon>
        <taxon>Psychrilyobacter</taxon>
    </lineage>
</organism>
<evidence type="ECO:0000313" key="3">
    <source>
        <dbReference type="Proteomes" id="UP000263486"/>
    </source>
</evidence>
<dbReference type="PANTHER" id="PTHR35146:SF1">
    <property type="entry name" value="UPF0178 PROTEIN YAII"/>
    <property type="match status" value="1"/>
</dbReference>
<dbReference type="EMBL" id="QUAJ01000028">
    <property type="protein sequence ID" value="REI39918.1"/>
    <property type="molecule type" value="Genomic_DNA"/>
</dbReference>
<comment type="similarity">
    <text evidence="1">Belongs to the UPF0178 family.</text>
</comment>